<protein>
    <submittedName>
        <fullName evidence="2">Uncharacterized protein</fullName>
    </submittedName>
</protein>
<sequence>MSSLSKAVEGTDHLKQFLSTCLASLTDPEAFQKFIEDPSTKPCYSLHIISTLLENRFLVFTVWLAAKTNLISIDRNESLIHQSPITKVLYKHIMTMDINTDEKNSLEILETWEKLRCPVIEEMSSNILHERLHILRGKDLEGFNGVKDAGKPGKSHCRKNPWERNENSAFSCH</sequence>
<evidence type="ECO:0000313" key="2">
    <source>
        <dbReference type="EMBL" id="GMM51893.1"/>
    </source>
</evidence>
<name>A0AAV5RL30_STABA</name>
<keyword evidence="3" id="KW-1185">Reference proteome</keyword>
<accession>A0AAV5RL30</accession>
<dbReference type="Proteomes" id="UP001362899">
    <property type="component" value="Unassembled WGS sequence"/>
</dbReference>
<reference evidence="2 3" key="1">
    <citation type="journal article" date="2023" name="Elife">
        <title>Identification of key yeast species and microbe-microbe interactions impacting larval growth of Drosophila in the wild.</title>
        <authorList>
            <person name="Mure A."/>
            <person name="Sugiura Y."/>
            <person name="Maeda R."/>
            <person name="Honda K."/>
            <person name="Sakurai N."/>
            <person name="Takahashi Y."/>
            <person name="Watada M."/>
            <person name="Katoh T."/>
            <person name="Gotoh A."/>
            <person name="Gotoh Y."/>
            <person name="Taniguchi I."/>
            <person name="Nakamura K."/>
            <person name="Hayashi T."/>
            <person name="Katayama T."/>
            <person name="Uemura T."/>
            <person name="Hattori Y."/>
        </authorList>
    </citation>
    <scope>NUCLEOTIDE SEQUENCE [LARGE SCALE GENOMIC DNA]</scope>
    <source>
        <strain evidence="2 3">SB-73</strain>
    </source>
</reference>
<dbReference type="EMBL" id="BTGC01000008">
    <property type="protein sequence ID" value="GMM51893.1"/>
    <property type="molecule type" value="Genomic_DNA"/>
</dbReference>
<evidence type="ECO:0000256" key="1">
    <source>
        <dbReference type="SAM" id="MobiDB-lite"/>
    </source>
</evidence>
<dbReference type="AlphaFoldDB" id="A0AAV5RL30"/>
<organism evidence="2 3">
    <name type="scientific">Starmerella bacillaris</name>
    <name type="common">Yeast</name>
    <name type="synonym">Candida zemplinina</name>
    <dbReference type="NCBI Taxonomy" id="1247836"/>
    <lineage>
        <taxon>Eukaryota</taxon>
        <taxon>Fungi</taxon>
        <taxon>Dikarya</taxon>
        <taxon>Ascomycota</taxon>
        <taxon>Saccharomycotina</taxon>
        <taxon>Dipodascomycetes</taxon>
        <taxon>Dipodascales</taxon>
        <taxon>Trichomonascaceae</taxon>
        <taxon>Starmerella</taxon>
    </lineage>
</organism>
<evidence type="ECO:0000313" key="3">
    <source>
        <dbReference type="Proteomes" id="UP001362899"/>
    </source>
</evidence>
<gene>
    <name evidence="2" type="ORF">DASB73_028560</name>
</gene>
<feature type="region of interest" description="Disordered" evidence="1">
    <location>
        <begin position="150"/>
        <end position="173"/>
    </location>
</feature>
<proteinExistence type="predicted"/>
<comment type="caution">
    <text evidence="2">The sequence shown here is derived from an EMBL/GenBank/DDBJ whole genome shotgun (WGS) entry which is preliminary data.</text>
</comment>